<dbReference type="SUPFAM" id="SSF53613">
    <property type="entry name" value="Ribokinase-like"/>
    <property type="match status" value="1"/>
</dbReference>
<dbReference type="InterPro" id="IPR052700">
    <property type="entry name" value="Carb_kinase_PfkB-like"/>
</dbReference>
<evidence type="ECO:0000313" key="5">
    <source>
        <dbReference type="EMBL" id="VYT37825.1"/>
    </source>
</evidence>
<dbReference type="RefSeq" id="WP_156724446.1">
    <property type="nucleotide sequence ID" value="NZ_CACRSX010000065.1"/>
</dbReference>
<reference evidence="5" key="1">
    <citation type="submission" date="2019-11" db="EMBL/GenBank/DDBJ databases">
        <authorList>
            <person name="Feng L."/>
        </authorList>
    </citation>
    <scope>NUCLEOTIDE SEQUENCE</scope>
    <source>
        <strain evidence="5">AhadrusLFYP4</strain>
    </source>
</reference>
<keyword evidence="3 5" id="KW-0418">Kinase</keyword>
<proteinExistence type="inferred from homology"/>
<dbReference type="InterPro" id="IPR002173">
    <property type="entry name" value="Carboh/pur_kinase_PfkB_CS"/>
</dbReference>
<protein>
    <submittedName>
        <fullName evidence="5">2-dehydro-3-deoxygluconokinase</fullName>
        <ecNumber evidence="5">2.7.1.45</ecNumber>
    </submittedName>
</protein>
<sequence length="320" mass="35397">MCEVLTIGEPMVMFLADTKQPLSQVDHFTKMIAGAELNVAMGLSRLGHSVSYMTQVGEDPFGEYIKDFLKKEQIDTSYIKETNEAPTGFQIKNQVDAGDPEVIYFRKGSAASKATKELLRDVDFSGSKILHVTGIFPALSKETREMTKELIQMAHQNGLMVTFDPNQRPVLWDSEEQMIKETNKLACMCDIVMPGFREGKLFTGLQTKEEIADFYLNEGVKKVVIKLGTSGSYSKERLDDGLFVESEETCFKVPVVDTVGAGDGFASGVISATLEGLDDKKILERGNAIGAMQVMNLSDNEGLPTINGLNEFLKTYQKKN</sequence>
<dbReference type="CDD" id="cd01166">
    <property type="entry name" value="KdgK"/>
    <property type="match status" value="1"/>
</dbReference>
<dbReference type="Pfam" id="PF00294">
    <property type="entry name" value="PfkB"/>
    <property type="match status" value="1"/>
</dbReference>
<dbReference type="AlphaFoldDB" id="A0A6N2W5K6"/>
<dbReference type="InterPro" id="IPR011611">
    <property type="entry name" value="PfkB_dom"/>
</dbReference>
<dbReference type="PROSITE" id="PS00584">
    <property type="entry name" value="PFKB_KINASES_2"/>
    <property type="match status" value="1"/>
</dbReference>
<evidence type="ECO:0000256" key="1">
    <source>
        <dbReference type="ARBA" id="ARBA00010688"/>
    </source>
</evidence>
<dbReference type="PANTHER" id="PTHR43320:SF2">
    <property type="entry name" value="2-DEHYDRO-3-DEOXYGLUCONOKINASE_2-DEHYDRO-3-DEOXYGALACTONOKINASE"/>
    <property type="match status" value="1"/>
</dbReference>
<dbReference type="Gene3D" id="3.40.1190.20">
    <property type="match status" value="1"/>
</dbReference>
<keyword evidence="2 5" id="KW-0808">Transferase</keyword>
<evidence type="ECO:0000259" key="4">
    <source>
        <dbReference type="Pfam" id="PF00294"/>
    </source>
</evidence>
<dbReference type="PANTHER" id="PTHR43320">
    <property type="entry name" value="SUGAR KINASE"/>
    <property type="match status" value="1"/>
</dbReference>
<evidence type="ECO:0000256" key="3">
    <source>
        <dbReference type="ARBA" id="ARBA00022777"/>
    </source>
</evidence>
<gene>
    <name evidence="5" type="primary">kdgK</name>
    <name evidence="5" type="ORF">AHLFYP4_02948</name>
</gene>
<organism evidence="5">
    <name type="scientific">Anaerostipes hadrus</name>
    <dbReference type="NCBI Taxonomy" id="649756"/>
    <lineage>
        <taxon>Bacteria</taxon>
        <taxon>Bacillati</taxon>
        <taxon>Bacillota</taxon>
        <taxon>Clostridia</taxon>
        <taxon>Lachnospirales</taxon>
        <taxon>Lachnospiraceae</taxon>
        <taxon>Anaerostipes</taxon>
    </lineage>
</organism>
<feature type="domain" description="Carbohydrate kinase PfkB" evidence="4">
    <location>
        <begin position="3"/>
        <end position="305"/>
    </location>
</feature>
<comment type="similarity">
    <text evidence="1">Belongs to the carbohydrate kinase PfkB family.</text>
</comment>
<accession>A0A6N2W5K6</accession>
<dbReference type="InterPro" id="IPR029056">
    <property type="entry name" value="Ribokinase-like"/>
</dbReference>
<name>A0A6N2W5K6_ANAHA</name>
<dbReference type="GO" id="GO:0008673">
    <property type="term" value="F:2-dehydro-3-deoxygluconokinase activity"/>
    <property type="evidence" value="ECO:0007669"/>
    <property type="project" value="UniProtKB-EC"/>
</dbReference>
<dbReference type="EC" id="2.7.1.45" evidence="5"/>
<dbReference type="EMBL" id="CACRSX010000065">
    <property type="protein sequence ID" value="VYT37825.1"/>
    <property type="molecule type" value="Genomic_DNA"/>
</dbReference>
<evidence type="ECO:0000256" key="2">
    <source>
        <dbReference type="ARBA" id="ARBA00022679"/>
    </source>
</evidence>